<sequence length="467" mass="52134">MMGRTVTPHDRGWCVGIIFFILGLGTLLPWNFFMTASLYFQRRLNTTELSNNETEVVRKEYYFNNWMTLLSQLPLLLFTLLTSFLYQRVSEMVRIAGSLVFILLLFILTAVLVKVPMDEERFFSVTMATIWFINSFGAVLQGSLFGLVGQLPQKYSAIFMSGQGLAGTFAAVAMLLAIASEADSETAALGYFITPCVGTLLTLFSYLLLPRLEFAQFYLDRSGKYEAGTADELLKEDNPVENGKLNGHTNGSVPNSSPNKGDGPAEMELQSSPDKSKQAFLTLEPEEQKRGKASVVEVFKKIWVMAFCVTFVFTVTLSVFPAVTADVRTVFPGKWEHYFISVCCFLTFNINDWLGRTITTLFQWPGRDSRLFPVLVVSRVVFVPLLMLCNVQTRSYLPIYFPHDAAFTAIMAVFAFSSGYFACLSMSYAPQMVEPKDAETAGALMTFFLALGLSTGAALSFPFRAWV</sequence>
<name>A0A8C6WU20_9GOBI</name>
<evidence type="ECO:0000313" key="9">
    <source>
        <dbReference type="Ensembl" id="ENSNMLP00000031934.1"/>
    </source>
</evidence>
<feature type="transmembrane region" description="Helical" evidence="8">
    <location>
        <begin position="302"/>
        <end position="323"/>
    </location>
</feature>
<dbReference type="AlphaFoldDB" id="A0A8C6WU20"/>
<feature type="transmembrane region" description="Helical" evidence="8">
    <location>
        <begin position="441"/>
        <end position="463"/>
    </location>
</feature>
<feature type="transmembrane region" description="Helical" evidence="8">
    <location>
        <begin position="371"/>
        <end position="393"/>
    </location>
</feature>
<dbReference type="GO" id="GO:0035344">
    <property type="term" value="P:hypoxanthine transport"/>
    <property type="evidence" value="ECO:0007669"/>
    <property type="project" value="TreeGrafter"/>
</dbReference>
<dbReference type="NCBIfam" id="TIGR00939">
    <property type="entry name" value="2a57"/>
    <property type="match status" value="1"/>
</dbReference>
<evidence type="ECO:0000256" key="5">
    <source>
        <dbReference type="ARBA" id="ARBA00022989"/>
    </source>
</evidence>
<evidence type="ECO:0000256" key="8">
    <source>
        <dbReference type="SAM" id="Phobius"/>
    </source>
</evidence>
<dbReference type="GO" id="GO:0016323">
    <property type="term" value="C:basolateral plasma membrane"/>
    <property type="evidence" value="ECO:0007669"/>
    <property type="project" value="UniProtKB-SubCell"/>
</dbReference>
<feature type="transmembrane region" description="Helical" evidence="8">
    <location>
        <begin position="125"/>
        <end position="148"/>
    </location>
</feature>
<dbReference type="GO" id="GO:0015213">
    <property type="term" value="F:uridine transmembrane transporter activity"/>
    <property type="evidence" value="ECO:0007669"/>
    <property type="project" value="UniProtKB-ARBA"/>
</dbReference>
<dbReference type="InterPro" id="IPR036259">
    <property type="entry name" value="MFS_trans_sf"/>
</dbReference>
<keyword evidence="4 8" id="KW-0812">Transmembrane</keyword>
<feature type="transmembrane region" description="Helical" evidence="8">
    <location>
        <begin position="155"/>
        <end position="179"/>
    </location>
</feature>
<evidence type="ECO:0000256" key="7">
    <source>
        <dbReference type="SAM" id="MobiDB-lite"/>
    </source>
</evidence>
<reference evidence="9" key="2">
    <citation type="submission" date="2025-09" db="UniProtKB">
        <authorList>
            <consortium name="Ensembl"/>
        </authorList>
    </citation>
    <scope>IDENTIFICATION</scope>
</reference>
<accession>A0A8C6WU20</accession>
<dbReference type="Ensembl" id="ENSNMLT00000035584.1">
    <property type="protein sequence ID" value="ENSNMLP00000031934.1"/>
    <property type="gene ID" value="ENSNMLG00000020009.1"/>
</dbReference>
<feature type="compositionally biased region" description="Polar residues" evidence="7">
    <location>
        <begin position="247"/>
        <end position="259"/>
    </location>
</feature>
<reference evidence="9" key="1">
    <citation type="submission" date="2025-08" db="UniProtKB">
        <authorList>
            <consortium name="Ensembl"/>
        </authorList>
    </citation>
    <scope>IDENTIFICATION</scope>
</reference>
<dbReference type="PRINTS" id="PR01130">
    <property type="entry name" value="DERENTRNSPRT"/>
</dbReference>
<keyword evidence="10" id="KW-1185">Reference proteome</keyword>
<dbReference type="PIRSF" id="PIRSF016379">
    <property type="entry name" value="ENT"/>
    <property type="match status" value="1"/>
</dbReference>
<feature type="transmembrane region" description="Helical" evidence="8">
    <location>
        <begin position="93"/>
        <end position="113"/>
    </location>
</feature>
<dbReference type="InterPro" id="IPR002259">
    <property type="entry name" value="Eqnu_transpt"/>
</dbReference>
<dbReference type="PANTHER" id="PTHR10332:SF8">
    <property type="entry name" value="EQUILIBRATIVE NUCLEOSIDE TRANSPORTER 2"/>
    <property type="match status" value="1"/>
</dbReference>
<dbReference type="SUPFAM" id="SSF103473">
    <property type="entry name" value="MFS general substrate transporter"/>
    <property type="match status" value="1"/>
</dbReference>
<dbReference type="GO" id="GO:0035364">
    <property type="term" value="P:thymine transport"/>
    <property type="evidence" value="ECO:0007669"/>
    <property type="project" value="TreeGrafter"/>
</dbReference>
<keyword evidence="3" id="KW-0813">Transport</keyword>
<evidence type="ECO:0000313" key="10">
    <source>
        <dbReference type="Proteomes" id="UP000694523"/>
    </source>
</evidence>
<dbReference type="Gene3D" id="1.20.1250.20">
    <property type="entry name" value="MFS general substrate transporter like domains"/>
    <property type="match status" value="1"/>
</dbReference>
<evidence type="ECO:0000256" key="4">
    <source>
        <dbReference type="ARBA" id="ARBA00022692"/>
    </source>
</evidence>
<dbReference type="Pfam" id="PF01733">
    <property type="entry name" value="Nucleoside_tran"/>
    <property type="match status" value="1"/>
</dbReference>
<evidence type="ECO:0000256" key="2">
    <source>
        <dbReference type="ARBA" id="ARBA00007965"/>
    </source>
</evidence>
<feature type="transmembrane region" description="Helical" evidence="8">
    <location>
        <begin position="66"/>
        <end position="86"/>
    </location>
</feature>
<dbReference type="PANTHER" id="PTHR10332">
    <property type="entry name" value="EQUILIBRATIVE NUCLEOSIDE TRANSPORTER"/>
    <property type="match status" value="1"/>
</dbReference>
<feature type="transmembrane region" description="Helical" evidence="8">
    <location>
        <begin position="405"/>
        <end position="429"/>
    </location>
</feature>
<organism evidence="9 10">
    <name type="scientific">Neogobius melanostomus</name>
    <name type="common">round goby</name>
    <dbReference type="NCBI Taxonomy" id="47308"/>
    <lineage>
        <taxon>Eukaryota</taxon>
        <taxon>Metazoa</taxon>
        <taxon>Chordata</taxon>
        <taxon>Craniata</taxon>
        <taxon>Vertebrata</taxon>
        <taxon>Euteleostomi</taxon>
        <taxon>Actinopterygii</taxon>
        <taxon>Neopterygii</taxon>
        <taxon>Teleostei</taxon>
        <taxon>Neoteleostei</taxon>
        <taxon>Acanthomorphata</taxon>
        <taxon>Gobiaria</taxon>
        <taxon>Gobiiformes</taxon>
        <taxon>Gobioidei</taxon>
        <taxon>Gobiidae</taxon>
        <taxon>Benthophilinae</taxon>
        <taxon>Neogobiini</taxon>
        <taxon>Neogobius</taxon>
    </lineage>
</organism>
<proteinExistence type="inferred from homology"/>
<dbReference type="InterPro" id="IPR034764">
    <property type="entry name" value="ENT1/ENT2"/>
</dbReference>
<dbReference type="Proteomes" id="UP000694523">
    <property type="component" value="Unplaced"/>
</dbReference>
<dbReference type="GO" id="GO:0015854">
    <property type="term" value="P:guanine transport"/>
    <property type="evidence" value="ECO:0007669"/>
    <property type="project" value="TreeGrafter"/>
</dbReference>
<feature type="transmembrane region" description="Helical" evidence="8">
    <location>
        <begin position="12"/>
        <end position="33"/>
    </location>
</feature>
<protein>
    <submittedName>
        <fullName evidence="9">Solute carrier family 29 member 2</fullName>
    </submittedName>
</protein>
<feature type="region of interest" description="Disordered" evidence="7">
    <location>
        <begin position="236"/>
        <end position="273"/>
    </location>
</feature>
<evidence type="ECO:0000256" key="3">
    <source>
        <dbReference type="ARBA" id="ARBA00022448"/>
    </source>
</evidence>
<evidence type="ECO:0000256" key="6">
    <source>
        <dbReference type="ARBA" id="ARBA00023136"/>
    </source>
</evidence>
<comment type="subcellular location">
    <subcellularLocation>
        <location evidence="1">Basolateral cell membrane</location>
        <topology evidence="1">Multi-pass membrane protein</topology>
    </subcellularLocation>
</comment>
<comment type="similarity">
    <text evidence="2">Belongs to the SLC29A/ENT transporter (TC 2.A.57) family.</text>
</comment>
<feature type="transmembrane region" description="Helical" evidence="8">
    <location>
        <begin position="191"/>
        <end position="209"/>
    </location>
</feature>
<keyword evidence="6 8" id="KW-0472">Membrane</keyword>
<keyword evidence="5 8" id="KW-1133">Transmembrane helix</keyword>
<evidence type="ECO:0000256" key="1">
    <source>
        <dbReference type="ARBA" id="ARBA00004554"/>
    </source>
</evidence>
<dbReference type="GO" id="GO:0015853">
    <property type="term" value="P:adenine transport"/>
    <property type="evidence" value="ECO:0007669"/>
    <property type="project" value="TreeGrafter"/>
</dbReference>